<sequence length="903" mass="102041">MTPERQDAACIGKTVGSKTYLHVDALGAGSFVGTDLSERLAAAEALAGVRRGEDFNLVRVDTETGELALLQYPGFFVDPFPALAASWRVNLSRGSVSYRTYADSLNPPILHRKELLLPPHDPRREVSAALTAACESIGLFDDPRRIGYRRQWEQLVRERGYRIVGHELLPLGNLEDGDGEDATDWAGAGELGWQAARHRTALSRYGFSAPIQSLARHGFLDGRYRLFDYGCGRSDDVRGLRENGLAATGWDPYFAPDEPIESADLVNLGFVINVIEDFDERLEALTRAWSLADTLLVVSVMLANQNDARGEPFRDGVRTLRGTFQRYYTQAEIKAFLEEVLDEEAIPVAPGVLYVFRDKEAEQRFFVERYRSRRNRLREPSLRERPSTTTPRRDRSAEKYATHASELEGLWTCWLRLGRRPDRSEVEDALALTEGFGSIAKALRFLETHKAKELGEATVSEELAQAEEARIDDLTLYFALDQFERRRPYTQLEPGLRRDIKQFFGDYRSAQSAGWELLLQIADARAIEKACREAAEHGLGWLATDQVADADGVSEADDGEPRQRPVSLQLDARLVEQLPALLRVYVGAAAAAYGDYRNADLIKIHIGSGKLSLMRFDDFDDAPLPRMLERVKIKLRAQDVEYYAYGEDFEPPYLYWKSRYINEEHPRYPDQLAFDEALDVLGLFDLSGYGPSAGEFQKILARHRWEIDDFTLIRPRQIPSLDDPCGRFLRFRDLIECGETRAETAIENLPRSPASWNALYELAEQILDPVIDWFGMIRLTYGFCSPELARTIRTHGGGPIDPSRDQHAAHEPNRRGNPVCPRLGAAVDFAVEDEDMLEVARWVAEHTPFDRLYFYGADQPIHVSYGPQQTRQVVAMRQSGDGRLVPRVVKLENFLRDGASGTD</sequence>
<evidence type="ECO:0008006" key="4">
    <source>
        <dbReference type="Google" id="ProtNLM"/>
    </source>
</evidence>
<dbReference type="InterPro" id="IPR024019">
    <property type="entry name" value="CHP04096"/>
</dbReference>
<dbReference type="NCBIfam" id="TIGR04096">
    <property type="entry name" value="dnd_rel_methyl"/>
    <property type="match status" value="1"/>
</dbReference>
<dbReference type="InterPro" id="IPR009045">
    <property type="entry name" value="Zn_M74/Hedgehog-like"/>
</dbReference>
<gene>
    <name evidence="2" type="ORF">Thimo_2732</name>
</gene>
<proteinExistence type="predicted"/>
<dbReference type="RefSeq" id="WP_015281574.1">
    <property type="nucleotide sequence ID" value="NC_019940.1"/>
</dbReference>
<dbReference type="EMBL" id="CP003051">
    <property type="protein sequence ID" value="AGA91442.1"/>
    <property type="molecule type" value="Genomic_DNA"/>
</dbReference>
<feature type="compositionally biased region" description="Basic and acidic residues" evidence="1">
    <location>
        <begin position="802"/>
        <end position="814"/>
    </location>
</feature>
<accession>L0H049</accession>
<evidence type="ECO:0000313" key="2">
    <source>
        <dbReference type="EMBL" id="AGA91442.1"/>
    </source>
</evidence>
<organism evidence="2 3">
    <name type="scientific">Thioflavicoccus mobilis 8321</name>
    <dbReference type="NCBI Taxonomy" id="765912"/>
    <lineage>
        <taxon>Bacteria</taxon>
        <taxon>Pseudomonadati</taxon>
        <taxon>Pseudomonadota</taxon>
        <taxon>Gammaproteobacteria</taxon>
        <taxon>Chromatiales</taxon>
        <taxon>Chromatiaceae</taxon>
        <taxon>Thioflavicoccus</taxon>
    </lineage>
</organism>
<dbReference type="PATRIC" id="fig|765912.4.peg.2678"/>
<dbReference type="Gene3D" id="3.30.1380.10">
    <property type="match status" value="1"/>
</dbReference>
<dbReference type="STRING" id="765912.Thimo_2732"/>
<dbReference type="HOGENOM" id="CLU_012555_0_0_6"/>
<feature type="region of interest" description="Disordered" evidence="1">
    <location>
        <begin position="377"/>
        <end position="399"/>
    </location>
</feature>
<dbReference type="SUPFAM" id="SSF55166">
    <property type="entry name" value="Hedgehog/DD-peptidase"/>
    <property type="match status" value="1"/>
</dbReference>
<keyword evidence="3" id="KW-1185">Reference proteome</keyword>
<feature type="region of interest" description="Disordered" evidence="1">
    <location>
        <begin position="795"/>
        <end position="817"/>
    </location>
</feature>
<reference evidence="2 3" key="1">
    <citation type="submission" date="2011-09" db="EMBL/GenBank/DDBJ databases">
        <title>Complete sequence of chromosome of Thioflavicoccus mobilis 8321.</title>
        <authorList>
            <consortium name="US DOE Joint Genome Institute"/>
            <person name="Lucas S."/>
            <person name="Han J."/>
            <person name="Lapidus A."/>
            <person name="Cheng J.-F."/>
            <person name="Goodwin L."/>
            <person name="Pitluck S."/>
            <person name="Peters L."/>
            <person name="Ovchinnikova G."/>
            <person name="Lu M."/>
            <person name="Detter J.C."/>
            <person name="Han C."/>
            <person name="Tapia R."/>
            <person name="Land M."/>
            <person name="Hauser L."/>
            <person name="Kyrpides N."/>
            <person name="Ivanova N."/>
            <person name="Pagani I."/>
            <person name="Vogl K."/>
            <person name="Liu Z."/>
            <person name="Imhoff J."/>
            <person name="Thiel V."/>
            <person name="Frigaard N.-U."/>
            <person name="Bryant D."/>
            <person name="Woyke T."/>
        </authorList>
    </citation>
    <scope>NUCLEOTIDE SEQUENCE [LARGE SCALE GENOMIC DNA]</scope>
    <source>
        <strain evidence="2 3">8321</strain>
    </source>
</reference>
<dbReference type="KEGG" id="tmb:Thimo_2732"/>
<protein>
    <recommendedName>
        <fullName evidence="4">DNA phosphorothioation-associated methyltransferase</fullName>
    </recommendedName>
</protein>
<evidence type="ECO:0000256" key="1">
    <source>
        <dbReference type="SAM" id="MobiDB-lite"/>
    </source>
</evidence>
<name>L0H049_9GAMM</name>
<evidence type="ECO:0000313" key="3">
    <source>
        <dbReference type="Proteomes" id="UP000010816"/>
    </source>
</evidence>
<dbReference type="Proteomes" id="UP000010816">
    <property type="component" value="Chromosome"/>
</dbReference>
<dbReference type="eggNOG" id="COG0500">
    <property type="taxonomic scope" value="Bacteria"/>
</dbReference>
<dbReference type="AlphaFoldDB" id="L0H049"/>